<dbReference type="InterPro" id="IPR011576">
    <property type="entry name" value="Pyridox_Oxase_N"/>
</dbReference>
<dbReference type="SUPFAM" id="SSF50475">
    <property type="entry name" value="FMN-binding split barrel"/>
    <property type="match status" value="1"/>
</dbReference>
<protein>
    <recommendedName>
        <fullName evidence="1">Pyridoxamine 5'-phosphate oxidase N-terminal domain-containing protein</fullName>
    </recommendedName>
</protein>
<evidence type="ECO:0000259" key="1">
    <source>
        <dbReference type="Pfam" id="PF01243"/>
    </source>
</evidence>
<gene>
    <name evidence="2" type="ORF">S12H4_35190</name>
</gene>
<dbReference type="EMBL" id="BARW01020878">
    <property type="protein sequence ID" value="GAI96793.1"/>
    <property type="molecule type" value="Genomic_DNA"/>
</dbReference>
<name>X1SV05_9ZZZZ</name>
<comment type="caution">
    <text evidence="2">The sequence shown here is derived from an EMBL/GenBank/DDBJ whole genome shotgun (WGS) entry which is preliminary data.</text>
</comment>
<dbReference type="PANTHER" id="PTHR34818:SF1">
    <property type="entry name" value="PROTEIN BLI-3"/>
    <property type="match status" value="1"/>
</dbReference>
<feature type="domain" description="Pyridoxamine 5'-phosphate oxidase N-terminal" evidence="1">
    <location>
        <begin position="11"/>
        <end position="127"/>
    </location>
</feature>
<accession>X1SV05</accession>
<dbReference type="PANTHER" id="PTHR34818">
    <property type="entry name" value="PROTEIN BLI-3"/>
    <property type="match status" value="1"/>
</dbReference>
<dbReference type="Pfam" id="PF01243">
    <property type="entry name" value="PNPOx_N"/>
    <property type="match status" value="1"/>
</dbReference>
<dbReference type="Gene3D" id="2.30.110.10">
    <property type="entry name" value="Electron Transport, Fmn-binding Protein, Chain A"/>
    <property type="match status" value="1"/>
</dbReference>
<dbReference type="AlphaFoldDB" id="X1SV05"/>
<dbReference type="InterPro" id="IPR012349">
    <property type="entry name" value="Split_barrel_FMN-bd"/>
</dbReference>
<organism evidence="2">
    <name type="scientific">marine sediment metagenome</name>
    <dbReference type="NCBI Taxonomy" id="412755"/>
    <lineage>
        <taxon>unclassified sequences</taxon>
        <taxon>metagenomes</taxon>
        <taxon>ecological metagenomes</taxon>
    </lineage>
</organism>
<dbReference type="InterPro" id="IPR052917">
    <property type="entry name" value="Stress-Dev_Protein"/>
</dbReference>
<reference evidence="2" key="1">
    <citation type="journal article" date="2014" name="Front. Microbiol.">
        <title>High frequency of phylogenetically diverse reductive dehalogenase-homologous genes in deep subseafloor sedimentary metagenomes.</title>
        <authorList>
            <person name="Kawai M."/>
            <person name="Futagami T."/>
            <person name="Toyoda A."/>
            <person name="Takaki Y."/>
            <person name="Nishi S."/>
            <person name="Hori S."/>
            <person name="Arai W."/>
            <person name="Tsubouchi T."/>
            <person name="Morono Y."/>
            <person name="Uchiyama I."/>
            <person name="Ito T."/>
            <person name="Fujiyama A."/>
            <person name="Inagaki F."/>
            <person name="Takami H."/>
        </authorList>
    </citation>
    <scope>NUCLEOTIDE SEQUENCE</scope>
    <source>
        <strain evidence="2">Expedition CK06-06</strain>
    </source>
</reference>
<sequence>MSDKFDSIKEEAWRQFRDYQPVFLATSDADQPRVRPVTLICLEEKFWIVTGTNDSKVKQIQKNPRIEICLFLKEGDKRGYIRIAGLAKIIQDRQTKTRIAKLCKFFNDFWKSPDDPSYTLIKLSIMRLNI</sequence>
<proteinExistence type="predicted"/>
<evidence type="ECO:0000313" key="2">
    <source>
        <dbReference type="EMBL" id="GAI96793.1"/>
    </source>
</evidence>